<feature type="region of interest" description="Disordered" evidence="1">
    <location>
        <begin position="1"/>
        <end position="25"/>
    </location>
</feature>
<name>A0A0E9VTI9_ANGAN</name>
<evidence type="ECO:0000256" key="1">
    <source>
        <dbReference type="SAM" id="MobiDB-lite"/>
    </source>
</evidence>
<reference evidence="2" key="2">
    <citation type="journal article" date="2015" name="Fish Shellfish Immunol.">
        <title>Early steps in the European eel (Anguilla anguilla)-Vibrio vulnificus interaction in the gills: Role of the RtxA13 toxin.</title>
        <authorList>
            <person name="Callol A."/>
            <person name="Pajuelo D."/>
            <person name="Ebbesson L."/>
            <person name="Teles M."/>
            <person name="MacKenzie S."/>
            <person name="Amaro C."/>
        </authorList>
    </citation>
    <scope>NUCLEOTIDE SEQUENCE</scope>
</reference>
<reference evidence="2" key="1">
    <citation type="submission" date="2014-11" db="EMBL/GenBank/DDBJ databases">
        <authorList>
            <person name="Amaro Gonzalez C."/>
        </authorList>
    </citation>
    <scope>NUCLEOTIDE SEQUENCE</scope>
</reference>
<organism evidence="2">
    <name type="scientific">Anguilla anguilla</name>
    <name type="common">European freshwater eel</name>
    <name type="synonym">Muraena anguilla</name>
    <dbReference type="NCBI Taxonomy" id="7936"/>
    <lineage>
        <taxon>Eukaryota</taxon>
        <taxon>Metazoa</taxon>
        <taxon>Chordata</taxon>
        <taxon>Craniata</taxon>
        <taxon>Vertebrata</taxon>
        <taxon>Euteleostomi</taxon>
        <taxon>Actinopterygii</taxon>
        <taxon>Neopterygii</taxon>
        <taxon>Teleostei</taxon>
        <taxon>Anguilliformes</taxon>
        <taxon>Anguillidae</taxon>
        <taxon>Anguilla</taxon>
    </lineage>
</organism>
<accession>A0A0E9VTI9</accession>
<dbReference type="AlphaFoldDB" id="A0A0E9VTI9"/>
<dbReference type="EMBL" id="GBXM01027133">
    <property type="protein sequence ID" value="JAH81444.1"/>
    <property type="molecule type" value="Transcribed_RNA"/>
</dbReference>
<proteinExistence type="predicted"/>
<protein>
    <submittedName>
        <fullName evidence="2">Uncharacterized protein</fullName>
    </submittedName>
</protein>
<sequence length="25" mass="2540">MKPSSLKKTAFCPLGSDQTGMGPAS</sequence>
<evidence type="ECO:0000313" key="2">
    <source>
        <dbReference type="EMBL" id="JAH81444.1"/>
    </source>
</evidence>